<reference evidence="5" key="1">
    <citation type="journal article" date="2019" name="Int. J. Syst. Evol. Microbiol.">
        <title>The Global Catalogue of Microorganisms (GCM) 10K type strain sequencing project: providing services to taxonomists for standard genome sequencing and annotation.</title>
        <authorList>
            <consortium name="The Broad Institute Genomics Platform"/>
            <consortium name="The Broad Institute Genome Sequencing Center for Infectious Disease"/>
            <person name="Wu L."/>
            <person name="Ma J."/>
        </authorList>
    </citation>
    <scope>NUCLEOTIDE SEQUENCE [LARGE SCALE GENOMIC DNA]</scope>
    <source>
        <strain evidence="5">NBRC 106396</strain>
    </source>
</reference>
<dbReference type="InterPro" id="IPR050625">
    <property type="entry name" value="ParA/MinD_ATPase"/>
</dbReference>
<dbReference type="InterPro" id="IPR027417">
    <property type="entry name" value="P-loop_NTPase"/>
</dbReference>
<evidence type="ECO:0000256" key="2">
    <source>
        <dbReference type="ARBA" id="ARBA00022840"/>
    </source>
</evidence>
<keyword evidence="1" id="KW-0547">Nucleotide-binding</keyword>
<dbReference type="SUPFAM" id="SSF52540">
    <property type="entry name" value="P-loop containing nucleoside triphosphate hydrolases"/>
    <property type="match status" value="1"/>
</dbReference>
<keyword evidence="5" id="KW-1185">Reference proteome</keyword>
<gene>
    <name evidence="4" type="ORF">ACFQPF_10885</name>
</gene>
<dbReference type="PIRSF" id="PIRSF003092">
    <property type="entry name" value="MinD"/>
    <property type="match status" value="1"/>
</dbReference>
<dbReference type="EMBL" id="JBHTCP010000016">
    <property type="protein sequence ID" value="MFC7372190.1"/>
    <property type="molecule type" value="Genomic_DNA"/>
</dbReference>
<organism evidence="4 5">
    <name type="scientific">Fictibacillus iocasae</name>
    <dbReference type="NCBI Taxonomy" id="2715437"/>
    <lineage>
        <taxon>Bacteria</taxon>
        <taxon>Bacillati</taxon>
        <taxon>Bacillota</taxon>
        <taxon>Bacilli</taxon>
        <taxon>Bacillales</taxon>
        <taxon>Fictibacillaceae</taxon>
        <taxon>Fictibacillus</taxon>
    </lineage>
</organism>
<evidence type="ECO:0000313" key="4">
    <source>
        <dbReference type="EMBL" id="MFC7372190.1"/>
    </source>
</evidence>
<comment type="caution">
    <text evidence="4">The sequence shown here is derived from an EMBL/GenBank/DDBJ whole genome shotgun (WGS) entry which is preliminary data.</text>
</comment>
<protein>
    <submittedName>
        <fullName evidence="4">MinD/ParA family protein</fullName>
    </submittedName>
</protein>
<feature type="domain" description="CobQ/CobB/MinD/ParA nucleotide binding" evidence="3">
    <location>
        <begin position="24"/>
        <end position="238"/>
    </location>
</feature>
<evidence type="ECO:0000256" key="1">
    <source>
        <dbReference type="ARBA" id="ARBA00022741"/>
    </source>
</evidence>
<proteinExistence type="predicted"/>
<dbReference type="InterPro" id="IPR033875">
    <property type="entry name" value="FlhG"/>
</dbReference>
<dbReference type="Gene3D" id="3.40.50.300">
    <property type="entry name" value="P-loop containing nucleotide triphosphate hydrolases"/>
    <property type="match status" value="1"/>
</dbReference>
<dbReference type="PANTHER" id="PTHR43384">
    <property type="entry name" value="SEPTUM SITE-DETERMINING PROTEIN MIND HOMOLOG, CHLOROPLASTIC-RELATED"/>
    <property type="match status" value="1"/>
</dbReference>
<keyword evidence="2" id="KW-0067">ATP-binding</keyword>
<dbReference type="PANTHER" id="PTHR43384:SF4">
    <property type="entry name" value="CELLULOSE BIOSYNTHESIS PROTEIN BCSQ-RELATED"/>
    <property type="match status" value="1"/>
</dbReference>
<dbReference type="InterPro" id="IPR025501">
    <property type="entry name" value="MinD_FleN"/>
</dbReference>
<evidence type="ECO:0000313" key="5">
    <source>
        <dbReference type="Proteomes" id="UP001596549"/>
    </source>
</evidence>
<accession>A0ABW2NNH9</accession>
<dbReference type="RefSeq" id="WP_379749509.1">
    <property type="nucleotide sequence ID" value="NZ_JBHTCP010000016.1"/>
</dbReference>
<dbReference type="InterPro" id="IPR002586">
    <property type="entry name" value="CobQ/CobB/MinD/ParA_Nub-bd_dom"/>
</dbReference>
<name>A0ABW2NNH9_9BACL</name>
<evidence type="ECO:0000259" key="3">
    <source>
        <dbReference type="Pfam" id="PF01656"/>
    </source>
</evidence>
<dbReference type="Proteomes" id="UP001596549">
    <property type="component" value="Unassembled WGS sequence"/>
</dbReference>
<dbReference type="Pfam" id="PF01656">
    <property type="entry name" value="CbiA"/>
    <property type="match status" value="1"/>
</dbReference>
<sequence>MADQAEMLRQRLSAETKQAKVWGIVSGKGGVGKSNISANLAISLSKSGYKVLVFDLDIGMGNIDLLLGKASSKNILDMLQHGLGIWDIIEQDRTGISHIAGGRNFSSIASLDSSMMDHFFMQLSEAETVYDHIILDMGAGITEWSLGFILCCDEVLTVTTPEITSITDAYSMIKHIHASKPELSVALIINRFETIAEGKAAAAKLTEVSHRFLNKRLKVLGMIPYDMAVKNSVKNQVPFVLSSPSSPASRSVKEMAAKLAGEPVIQQRSSFFTRLRAFLIER</sequence>
<dbReference type="CDD" id="cd02038">
    <property type="entry name" value="FlhG-like"/>
    <property type="match status" value="1"/>
</dbReference>